<dbReference type="GO" id="GO:0003677">
    <property type="term" value="F:DNA binding"/>
    <property type="evidence" value="ECO:0007669"/>
    <property type="project" value="InterPro"/>
</dbReference>
<dbReference type="HOGENOM" id="CLU_003292_2_0_1"/>
<name>A0A0C9XA62_9AGAR</name>
<dbReference type="GO" id="GO:0006310">
    <property type="term" value="P:DNA recombination"/>
    <property type="evidence" value="ECO:0007669"/>
    <property type="project" value="UniProtKB-KW"/>
</dbReference>
<dbReference type="STRING" id="1095629.A0A0C9XA62"/>
<accession>A0A0C9XA62</accession>
<evidence type="ECO:0000256" key="1">
    <source>
        <dbReference type="ARBA" id="ARBA00023172"/>
    </source>
</evidence>
<feature type="region of interest" description="Disordered" evidence="2">
    <location>
        <begin position="34"/>
        <end position="75"/>
    </location>
</feature>
<proteinExistence type="predicted"/>
<reference evidence="4" key="2">
    <citation type="submission" date="2015-01" db="EMBL/GenBank/DDBJ databases">
        <title>Evolutionary Origins and Diversification of the Mycorrhizal Mutualists.</title>
        <authorList>
            <consortium name="DOE Joint Genome Institute"/>
            <consortium name="Mycorrhizal Genomics Consortium"/>
            <person name="Kohler A."/>
            <person name="Kuo A."/>
            <person name="Nagy L.G."/>
            <person name="Floudas D."/>
            <person name="Copeland A."/>
            <person name="Barry K.W."/>
            <person name="Cichocki N."/>
            <person name="Veneault-Fourrey C."/>
            <person name="LaButti K."/>
            <person name="Lindquist E.A."/>
            <person name="Lipzen A."/>
            <person name="Lundell T."/>
            <person name="Morin E."/>
            <person name="Murat C."/>
            <person name="Riley R."/>
            <person name="Ohm R."/>
            <person name="Sun H."/>
            <person name="Tunlid A."/>
            <person name="Henrissat B."/>
            <person name="Grigoriev I.V."/>
            <person name="Hibbett D.S."/>
            <person name="Martin F."/>
        </authorList>
    </citation>
    <scope>NUCLEOTIDE SEQUENCE [LARGE SCALE GENOMIC DNA]</scope>
    <source>
        <strain evidence="4">LaAM-08-1</strain>
    </source>
</reference>
<gene>
    <name evidence="3" type="ORF">K443DRAFT_12029</name>
</gene>
<dbReference type="Proteomes" id="UP000054477">
    <property type="component" value="Unassembled WGS sequence"/>
</dbReference>
<keyword evidence="4" id="KW-1185">Reference proteome</keyword>
<dbReference type="PANTHER" id="PTHR34605">
    <property type="entry name" value="PHAGE_INTEGRASE DOMAIN-CONTAINING PROTEIN"/>
    <property type="match status" value="1"/>
</dbReference>
<dbReference type="InterPro" id="IPR052925">
    <property type="entry name" value="Phage_Integrase-like_Recomb"/>
</dbReference>
<dbReference type="InterPro" id="IPR013762">
    <property type="entry name" value="Integrase-like_cat_sf"/>
</dbReference>
<dbReference type="OrthoDB" id="3266428at2759"/>
<dbReference type="Gene3D" id="1.10.443.10">
    <property type="entry name" value="Intergrase catalytic core"/>
    <property type="match status" value="1"/>
</dbReference>
<evidence type="ECO:0008006" key="5">
    <source>
        <dbReference type="Google" id="ProtNLM"/>
    </source>
</evidence>
<reference evidence="3 4" key="1">
    <citation type="submission" date="2014-04" db="EMBL/GenBank/DDBJ databases">
        <authorList>
            <consortium name="DOE Joint Genome Institute"/>
            <person name="Kuo A."/>
            <person name="Kohler A."/>
            <person name="Nagy L.G."/>
            <person name="Floudas D."/>
            <person name="Copeland A."/>
            <person name="Barry K.W."/>
            <person name="Cichocki N."/>
            <person name="Veneault-Fourrey C."/>
            <person name="LaButti K."/>
            <person name="Lindquist E.A."/>
            <person name="Lipzen A."/>
            <person name="Lundell T."/>
            <person name="Morin E."/>
            <person name="Murat C."/>
            <person name="Sun H."/>
            <person name="Tunlid A."/>
            <person name="Henrissat B."/>
            <person name="Grigoriev I.V."/>
            <person name="Hibbett D.S."/>
            <person name="Martin F."/>
            <person name="Nordberg H.P."/>
            <person name="Cantor M.N."/>
            <person name="Hua S.X."/>
        </authorList>
    </citation>
    <scope>NUCLEOTIDE SEQUENCE [LARGE SCALE GENOMIC DNA]</scope>
    <source>
        <strain evidence="3 4">LaAM-08-1</strain>
    </source>
</reference>
<organism evidence="3 4">
    <name type="scientific">Laccaria amethystina LaAM-08-1</name>
    <dbReference type="NCBI Taxonomy" id="1095629"/>
    <lineage>
        <taxon>Eukaryota</taxon>
        <taxon>Fungi</taxon>
        <taxon>Dikarya</taxon>
        <taxon>Basidiomycota</taxon>
        <taxon>Agaricomycotina</taxon>
        <taxon>Agaricomycetes</taxon>
        <taxon>Agaricomycetidae</taxon>
        <taxon>Agaricales</taxon>
        <taxon>Agaricineae</taxon>
        <taxon>Hydnangiaceae</taxon>
        <taxon>Laccaria</taxon>
    </lineage>
</organism>
<feature type="compositionally biased region" description="Polar residues" evidence="2">
    <location>
        <begin position="48"/>
        <end position="62"/>
    </location>
</feature>
<dbReference type="GO" id="GO:0015074">
    <property type="term" value="P:DNA integration"/>
    <property type="evidence" value="ECO:0007669"/>
    <property type="project" value="InterPro"/>
</dbReference>
<evidence type="ECO:0000313" key="3">
    <source>
        <dbReference type="EMBL" id="KIJ94551.1"/>
    </source>
</evidence>
<evidence type="ECO:0000313" key="4">
    <source>
        <dbReference type="Proteomes" id="UP000054477"/>
    </source>
</evidence>
<feature type="compositionally biased region" description="Low complexity" evidence="2">
    <location>
        <begin position="34"/>
        <end position="46"/>
    </location>
</feature>
<dbReference type="InterPro" id="IPR011010">
    <property type="entry name" value="DNA_brk_join_enz"/>
</dbReference>
<dbReference type="AlphaFoldDB" id="A0A0C9XA62"/>
<dbReference type="EMBL" id="KN838788">
    <property type="protein sequence ID" value="KIJ94551.1"/>
    <property type="molecule type" value="Genomic_DNA"/>
</dbReference>
<evidence type="ECO:0000256" key="2">
    <source>
        <dbReference type="SAM" id="MobiDB-lite"/>
    </source>
</evidence>
<protein>
    <recommendedName>
        <fullName evidence="5">DNA breaking-rejoining enzyme</fullName>
    </recommendedName>
</protein>
<keyword evidence="1" id="KW-0233">DNA recombination</keyword>
<dbReference type="SUPFAM" id="SSF47823">
    <property type="entry name" value="lambda integrase-like, N-terminal domain"/>
    <property type="match status" value="1"/>
</dbReference>
<dbReference type="SUPFAM" id="SSF56349">
    <property type="entry name" value="DNA breaking-rejoining enzymes"/>
    <property type="match status" value="1"/>
</dbReference>
<dbReference type="PANTHER" id="PTHR34605:SF4">
    <property type="entry name" value="DNA ADENINE METHYLTRANSFERASE"/>
    <property type="match status" value="1"/>
</dbReference>
<sequence length="381" mass="42211">MTVGGTFHVPPRPTGHQSLFHPFKTRVIPSVIPTPLLSTPTQQPTLNELPNSSRIPFPSSRTIKPRKPQSGRHTTQNVLCPHVPAADHLFAWDTPHAARHRQHLLTSLPPQLVQSAMMAIRSAYAPNTKSTYAAGTLRFTQFCDTWGIDEEERMPASYPLLCAFIGEHKGKRSGNTIRSWLSGIRAWHIVNHAPWFGDDEWVQLAHGSSSANFHIPWTKTTKEVGASVILTTHNDILCPVAALKNHLAINSPTDQSTPLFAYTTASRQSKILLKHEFLNFCNDIWSSAMLAHILGHSFRIGGAVELLLAGVPPEIVAATGGWTSLAFLLYWRRMEEILPMSTSKAYNKSHIDSLAVIFEHFRIKTKIPSALIIASDGNLSL</sequence>